<evidence type="ECO:0000313" key="2">
    <source>
        <dbReference type="Proteomes" id="UP001174909"/>
    </source>
</evidence>
<protein>
    <submittedName>
        <fullName evidence="1">Uncharacterized protein</fullName>
    </submittedName>
</protein>
<dbReference type="AlphaFoldDB" id="A0AA35SU75"/>
<keyword evidence="2" id="KW-1185">Reference proteome</keyword>
<dbReference type="EMBL" id="CASHTH010002852">
    <property type="protein sequence ID" value="CAI8036255.1"/>
    <property type="molecule type" value="Genomic_DNA"/>
</dbReference>
<evidence type="ECO:0000313" key="1">
    <source>
        <dbReference type="EMBL" id="CAI8036255.1"/>
    </source>
</evidence>
<reference evidence="1" key="1">
    <citation type="submission" date="2023-03" db="EMBL/GenBank/DDBJ databases">
        <authorList>
            <person name="Steffen K."/>
            <person name="Cardenas P."/>
        </authorList>
    </citation>
    <scope>NUCLEOTIDE SEQUENCE</scope>
</reference>
<gene>
    <name evidence="1" type="ORF">GBAR_LOCUS20326</name>
</gene>
<comment type="caution">
    <text evidence="1">The sequence shown here is derived from an EMBL/GenBank/DDBJ whole genome shotgun (WGS) entry which is preliminary data.</text>
</comment>
<organism evidence="1 2">
    <name type="scientific">Geodia barretti</name>
    <name type="common">Barrett's horny sponge</name>
    <dbReference type="NCBI Taxonomy" id="519541"/>
    <lineage>
        <taxon>Eukaryota</taxon>
        <taxon>Metazoa</taxon>
        <taxon>Porifera</taxon>
        <taxon>Demospongiae</taxon>
        <taxon>Heteroscleromorpha</taxon>
        <taxon>Tetractinellida</taxon>
        <taxon>Astrophorina</taxon>
        <taxon>Geodiidae</taxon>
        <taxon>Geodia</taxon>
    </lineage>
</organism>
<proteinExistence type="predicted"/>
<feature type="non-terminal residue" evidence="1">
    <location>
        <position position="1"/>
    </location>
</feature>
<accession>A0AA35SU75</accession>
<sequence length="267" mass="28770">IVTTPRSEKVRVIGNIRGEKLYRAEDPPAGQWSICIETGTLTISLDIMNSIHSIFKFLKSDEGSFSVRSSPPPPACTEDRVSIETSNIANIRSPSLQLVDNESGEVLTTAPLLRCANRLLGNVSFPPATVSYRVVGSDASGRRFDSTLSPKTITFTQEDGAKFSVEADGEGSMEVEIGQAITIPLRVQNFLPTDVHYSFTAEPVTGFRQAFRPTSLMVAPRGNDSVTWIILPLSSTELGSTLTFTATVTDGCVVHSASKTVSFIAPV</sequence>
<name>A0AA35SU75_GEOBA</name>
<dbReference type="Proteomes" id="UP001174909">
    <property type="component" value="Unassembled WGS sequence"/>
</dbReference>
<feature type="non-terminal residue" evidence="1">
    <location>
        <position position="267"/>
    </location>
</feature>